<name>A0A5B7K6L6_PORTR</name>
<gene>
    <name evidence="1" type="ORF">E2C01_095779</name>
</gene>
<evidence type="ECO:0000313" key="2">
    <source>
        <dbReference type="Proteomes" id="UP000324222"/>
    </source>
</evidence>
<organism evidence="1 2">
    <name type="scientific">Portunus trituberculatus</name>
    <name type="common">Swimming crab</name>
    <name type="synonym">Neptunus trituberculatus</name>
    <dbReference type="NCBI Taxonomy" id="210409"/>
    <lineage>
        <taxon>Eukaryota</taxon>
        <taxon>Metazoa</taxon>
        <taxon>Ecdysozoa</taxon>
        <taxon>Arthropoda</taxon>
        <taxon>Crustacea</taxon>
        <taxon>Multicrustacea</taxon>
        <taxon>Malacostraca</taxon>
        <taxon>Eumalacostraca</taxon>
        <taxon>Eucarida</taxon>
        <taxon>Decapoda</taxon>
        <taxon>Pleocyemata</taxon>
        <taxon>Brachyura</taxon>
        <taxon>Eubrachyura</taxon>
        <taxon>Portunoidea</taxon>
        <taxon>Portunidae</taxon>
        <taxon>Portuninae</taxon>
        <taxon>Portunus</taxon>
    </lineage>
</organism>
<dbReference type="AlphaFoldDB" id="A0A5B7K6L6"/>
<reference evidence="1 2" key="1">
    <citation type="submission" date="2019-05" db="EMBL/GenBank/DDBJ databases">
        <title>Another draft genome of Portunus trituberculatus and its Hox gene families provides insights of decapod evolution.</title>
        <authorList>
            <person name="Jeong J.-H."/>
            <person name="Song I."/>
            <person name="Kim S."/>
            <person name="Choi T."/>
            <person name="Kim D."/>
            <person name="Ryu S."/>
            <person name="Kim W."/>
        </authorList>
    </citation>
    <scope>NUCLEOTIDE SEQUENCE [LARGE SCALE GENOMIC DNA]</scope>
    <source>
        <tissue evidence="1">Muscle</tissue>
    </source>
</reference>
<evidence type="ECO:0000313" key="1">
    <source>
        <dbReference type="EMBL" id="MPD00315.1"/>
    </source>
</evidence>
<dbReference type="Proteomes" id="UP000324222">
    <property type="component" value="Unassembled WGS sequence"/>
</dbReference>
<sequence length="66" mass="7333">MLQLSVKRMKVPSTAVSMVTSRVKHLGMGGPQTKTQAPTFQHRTHIAFSSVSFIQKDVKNTYIADN</sequence>
<comment type="caution">
    <text evidence="1">The sequence shown here is derived from an EMBL/GenBank/DDBJ whole genome shotgun (WGS) entry which is preliminary data.</text>
</comment>
<proteinExistence type="predicted"/>
<accession>A0A5B7K6L6</accession>
<protein>
    <submittedName>
        <fullName evidence="1">Uncharacterized protein</fullName>
    </submittedName>
</protein>
<keyword evidence="2" id="KW-1185">Reference proteome</keyword>
<dbReference type="EMBL" id="VSRR010122364">
    <property type="protein sequence ID" value="MPD00315.1"/>
    <property type="molecule type" value="Genomic_DNA"/>
</dbReference>